<comment type="caution">
    <text evidence="1">The sequence shown here is derived from an EMBL/GenBank/DDBJ whole genome shotgun (WGS) entry which is preliminary data.</text>
</comment>
<dbReference type="AlphaFoldDB" id="A0A0C2N586"/>
<evidence type="ECO:0000313" key="2">
    <source>
        <dbReference type="Proteomes" id="UP000031668"/>
    </source>
</evidence>
<protein>
    <submittedName>
        <fullName evidence="1">Uncharacterized protein</fullName>
    </submittedName>
</protein>
<organism evidence="1 2">
    <name type="scientific">Thelohanellus kitauei</name>
    <name type="common">Myxosporean</name>
    <dbReference type="NCBI Taxonomy" id="669202"/>
    <lineage>
        <taxon>Eukaryota</taxon>
        <taxon>Metazoa</taxon>
        <taxon>Cnidaria</taxon>
        <taxon>Myxozoa</taxon>
        <taxon>Myxosporea</taxon>
        <taxon>Bivalvulida</taxon>
        <taxon>Platysporina</taxon>
        <taxon>Myxobolidae</taxon>
        <taxon>Thelohanellus</taxon>
    </lineage>
</organism>
<dbReference type="EMBL" id="JWZT01002635">
    <property type="protein sequence ID" value="KII69047.1"/>
    <property type="molecule type" value="Genomic_DNA"/>
</dbReference>
<proteinExistence type="predicted"/>
<keyword evidence="2" id="KW-1185">Reference proteome</keyword>
<reference evidence="1 2" key="1">
    <citation type="journal article" date="2014" name="Genome Biol. Evol.">
        <title>The genome of the myxosporean Thelohanellus kitauei shows adaptations to nutrient acquisition within its fish host.</title>
        <authorList>
            <person name="Yang Y."/>
            <person name="Xiong J."/>
            <person name="Zhou Z."/>
            <person name="Huo F."/>
            <person name="Miao W."/>
            <person name="Ran C."/>
            <person name="Liu Y."/>
            <person name="Zhang J."/>
            <person name="Feng J."/>
            <person name="Wang M."/>
            <person name="Wang M."/>
            <person name="Wang L."/>
            <person name="Yao B."/>
        </authorList>
    </citation>
    <scope>NUCLEOTIDE SEQUENCE [LARGE SCALE GENOMIC DNA]</scope>
    <source>
        <strain evidence="1">Wuqing</strain>
    </source>
</reference>
<name>A0A0C2N586_THEKT</name>
<dbReference type="Proteomes" id="UP000031668">
    <property type="component" value="Unassembled WGS sequence"/>
</dbReference>
<accession>A0A0C2N586</accession>
<gene>
    <name evidence="1" type="ORF">RF11_06480</name>
</gene>
<sequence>MDFEDNWIDFLPYQTFYNLLSRCFISHECYHVYINNEHIKDSEGSDETGGFMKTDSDILINELIDITINSFQNIIGADIPIRHGIYFIKILIALTPTKNFSTCCLDLRNFSMKIFRNTL</sequence>
<evidence type="ECO:0000313" key="1">
    <source>
        <dbReference type="EMBL" id="KII69047.1"/>
    </source>
</evidence>